<feature type="domain" description="HTH marR-type" evidence="2">
    <location>
        <begin position="1"/>
        <end position="142"/>
    </location>
</feature>
<dbReference type="SMART" id="SM00347">
    <property type="entry name" value="HTH_MARR"/>
    <property type="match status" value="1"/>
</dbReference>
<dbReference type="InterPro" id="IPR036388">
    <property type="entry name" value="WH-like_DNA-bd_sf"/>
</dbReference>
<dbReference type="PROSITE" id="PS50995">
    <property type="entry name" value="HTH_MARR_2"/>
    <property type="match status" value="1"/>
</dbReference>
<dbReference type="InterPro" id="IPR000835">
    <property type="entry name" value="HTH_MarR-typ"/>
</dbReference>
<dbReference type="InterPro" id="IPR036390">
    <property type="entry name" value="WH_DNA-bd_sf"/>
</dbReference>
<dbReference type="InterPro" id="IPR011991">
    <property type="entry name" value="ArsR-like_HTH"/>
</dbReference>
<keyword evidence="4" id="KW-1185">Reference proteome</keyword>
<dbReference type="Pfam" id="PF12802">
    <property type="entry name" value="MarR_2"/>
    <property type="match status" value="1"/>
</dbReference>
<dbReference type="PANTHER" id="PTHR33164:SF57">
    <property type="entry name" value="MARR-FAMILY TRANSCRIPTIONAL REGULATOR"/>
    <property type="match status" value="1"/>
</dbReference>
<dbReference type="PANTHER" id="PTHR33164">
    <property type="entry name" value="TRANSCRIPTIONAL REGULATOR, MARR FAMILY"/>
    <property type="match status" value="1"/>
</dbReference>
<dbReference type="InterPro" id="IPR039422">
    <property type="entry name" value="MarR/SlyA-like"/>
</dbReference>
<dbReference type="SUPFAM" id="SSF46785">
    <property type="entry name" value="Winged helix' DNA-binding domain"/>
    <property type="match status" value="1"/>
</dbReference>
<dbReference type="EMBL" id="BAABJQ010000002">
    <property type="protein sequence ID" value="GAA5179538.1"/>
    <property type="molecule type" value="Genomic_DNA"/>
</dbReference>
<evidence type="ECO:0000313" key="4">
    <source>
        <dbReference type="Proteomes" id="UP001501570"/>
    </source>
</evidence>
<evidence type="ECO:0000256" key="1">
    <source>
        <dbReference type="SAM" id="MobiDB-lite"/>
    </source>
</evidence>
<sequence>MKYISIGHMAEERDITAFAGAVMGLVNVIRRGQGRAFDTELVAIMELLLRRGALSPGEIAAELNAKPSSVTGRLKSLRESGRVVIRPDAVDGRRYTVELSRAGEQEMDRMVEEGLRLFAAWTAAWTDEEISTFTRLAGRLVGAPGPAPTRAKPGKRDQWWKHDATNEGTS</sequence>
<dbReference type="CDD" id="cd00090">
    <property type="entry name" value="HTH_ARSR"/>
    <property type="match status" value="1"/>
</dbReference>
<accession>A0ABP9RLA2</accession>
<gene>
    <name evidence="3" type="ORF">GCM10023322_09780</name>
</gene>
<organism evidence="3 4">
    <name type="scientific">Rugosimonospora acidiphila</name>
    <dbReference type="NCBI Taxonomy" id="556531"/>
    <lineage>
        <taxon>Bacteria</taxon>
        <taxon>Bacillati</taxon>
        <taxon>Actinomycetota</taxon>
        <taxon>Actinomycetes</taxon>
        <taxon>Micromonosporales</taxon>
        <taxon>Micromonosporaceae</taxon>
        <taxon>Rugosimonospora</taxon>
    </lineage>
</organism>
<protein>
    <recommendedName>
        <fullName evidence="2">HTH marR-type domain-containing protein</fullName>
    </recommendedName>
</protein>
<reference evidence="4" key="1">
    <citation type="journal article" date="2019" name="Int. J. Syst. Evol. Microbiol.">
        <title>The Global Catalogue of Microorganisms (GCM) 10K type strain sequencing project: providing services to taxonomists for standard genome sequencing and annotation.</title>
        <authorList>
            <consortium name="The Broad Institute Genomics Platform"/>
            <consortium name="The Broad Institute Genome Sequencing Center for Infectious Disease"/>
            <person name="Wu L."/>
            <person name="Ma J."/>
        </authorList>
    </citation>
    <scope>NUCLEOTIDE SEQUENCE [LARGE SCALE GENOMIC DNA]</scope>
    <source>
        <strain evidence="4">JCM 18304</strain>
    </source>
</reference>
<dbReference type="Gene3D" id="1.10.10.10">
    <property type="entry name" value="Winged helix-like DNA-binding domain superfamily/Winged helix DNA-binding domain"/>
    <property type="match status" value="1"/>
</dbReference>
<dbReference type="Proteomes" id="UP001501570">
    <property type="component" value="Unassembled WGS sequence"/>
</dbReference>
<proteinExistence type="predicted"/>
<evidence type="ECO:0000313" key="3">
    <source>
        <dbReference type="EMBL" id="GAA5179538.1"/>
    </source>
</evidence>
<comment type="caution">
    <text evidence="3">The sequence shown here is derived from an EMBL/GenBank/DDBJ whole genome shotgun (WGS) entry which is preliminary data.</text>
</comment>
<evidence type="ECO:0000259" key="2">
    <source>
        <dbReference type="PROSITE" id="PS50995"/>
    </source>
</evidence>
<name>A0ABP9RLA2_9ACTN</name>
<feature type="compositionally biased region" description="Basic and acidic residues" evidence="1">
    <location>
        <begin position="154"/>
        <end position="170"/>
    </location>
</feature>
<feature type="region of interest" description="Disordered" evidence="1">
    <location>
        <begin position="143"/>
        <end position="170"/>
    </location>
</feature>